<evidence type="ECO:0000256" key="3">
    <source>
        <dbReference type="ARBA" id="ARBA00022475"/>
    </source>
</evidence>
<evidence type="ECO:0000256" key="6">
    <source>
        <dbReference type="ARBA" id="ARBA00023136"/>
    </source>
</evidence>
<dbReference type="Pfam" id="PF07690">
    <property type="entry name" value="MFS_1"/>
    <property type="match status" value="1"/>
</dbReference>
<dbReference type="SUPFAM" id="SSF103473">
    <property type="entry name" value="MFS general substrate transporter"/>
    <property type="match status" value="1"/>
</dbReference>
<dbReference type="InterPro" id="IPR020846">
    <property type="entry name" value="MFS_dom"/>
</dbReference>
<evidence type="ECO:0000256" key="2">
    <source>
        <dbReference type="ARBA" id="ARBA00022448"/>
    </source>
</evidence>
<dbReference type="CDD" id="cd17369">
    <property type="entry name" value="MFS_ShiA_like"/>
    <property type="match status" value="1"/>
</dbReference>
<feature type="transmembrane region" description="Helical" evidence="7">
    <location>
        <begin position="282"/>
        <end position="301"/>
    </location>
</feature>
<feature type="transmembrane region" description="Helical" evidence="7">
    <location>
        <begin position="404"/>
        <end position="425"/>
    </location>
</feature>
<feature type="transmembrane region" description="Helical" evidence="7">
    <location>
        <begin position="313"/>
        <end position="331"/>
    </location>
</feature>
<dbReference type="InterPro" id="IPR005829">
    <property type="entry name" value="Sugar_transporter_CS"/>
</dbReference>
<keyword evidence="10" id="KW-1185">Reference proteome</keyword>
<dbReference type="GO" id="GO:0005886">
    <property type="term" value="C:plasma membrane"/>
    <property type="evidence" value="ECO:0007669"/>
    <property type="project" value="UniProtKB-SubCell"/>
</dbReference>
<dbReference type="InterPro" id="IPR011701">
    <property type="entry name" value="MFS"/>
</dbReference>
<sequence length="435" mass="46419">MTLSLNADNVTSAQVQTGRLAAASSVGTALEWYDFTVYNLMAALVFNHIFFPSFDPLVGTILAFSTYAVGYVSRPIGGFVFGHLGDVLGRRFVLVTTLVIMGVTTALMGVLPSYASWGIWSPVLLVSLRFIQGIALGGEWAGAVLLAMEHGKPHQRGRNASFAQVGPSTGTLVGTGLITLVTLLLPSEQFLDWGWRIPFLLSLVLVAFGLWLRSGVGETPAFLELEHQNKTAHAPLKAIFTGHLRSLFIAGGARIGSDVLYALVVVFTLTYVTTVLHLPRPLALAATMLGAVANVITVPLFGMLSDRLGRRPVYMGGAIAGMVWAFVFFVLLDATYPVTICLAVIVGLVIHAAMYGPQAAFVTEQFPAQVRYAGSSLAYTLAGIVGGGFAPLIITTLFRSWNSTVAISLYVCAALLLTLLAVFCARETATRPSDE</sequence>
<feature type="transmembrane region" description="Helical" evidence="7">
    <location>
        <begin position="49"/>
        <end position="72"/>
    </location>
</feature>
<evidence type="ECO:0000256" key="1">
    <source>
        <dbReference type="ARBA" id="ARBA00004651"/>
    </source>
</evidence>
<keyword evidence="5 7" id="KW-1133">Transmembrane helix</keyword>
<dbReference type="FunFam" id="1.20.1250.20:FF:000001">
    <property type="entry name" value="Dicarboxylate MFS transporter"/>
    <property type="match status" value="1"/>
</dbReference>
<evidence type="ECO:0000256" key="5">
    <source>
        <dbReference type="ARBA" id="ARBA00022989"/>
    </source>
</evidence>
<dbReference type="PANTHER" id="PTHR43045">
    <property type="entry name" value="SHIKIMATE TRANSPORTER"/>
    <property type="match status" value="1"/>
</dbReference>
<feature type="transmembrane region" description="Helical" evidence="7">
    <location>
        <begin position="377"/>
        <end position="398"/>
    </location>
</feature>
<accession>C6C3A8</accession>
<dbReference type="PANTHER" id="PTHR43045:SF1">
    <property type="entry name" value="SHIKIMATE TRANSPORTER"/>
    <property type="match status" value="1"/>
</dbReference>
<evidence type="ECO:0000313" key="10">
    <source>
        <dbReference type="Proteomes" id="UP000002734"/>
    </source>
</evidence>
<proteinExistence type="predicted"/>
<evidence type="ECO:0000256" key="7">
    <source>
        <dbReference type="SAM" id="Phobius"/>
    </source>
</evidence>
<comment type="subcellular location">
    <subcellularLocation>
        <location evidence="1">Cell membrane</location>
        <topology evidence="1">Multi-pass membrane protein</topology>
    </subcellularLocation>
</comment>
<gene>
    <name evidence="9" type="ordered locus">Dd703_3446</name>
</gene>
<dbReference type="EMBL" id="CP001654">
    <property type="protein sequence ID" value="ACS87206.1"/>
    <property type="molecule type" value="Genomic_DNA"/>
</dbReference>
<feature type="transmembrane region" description="Helical" evidence="7">
    <location>
        <begin position="92"/>
        <end position="111"/>
    </location>
</feature>
<feature type="transmembrane region" description="Helical" evidence="7">
    <location>
        <begin position="259"/>
        <end position="276"/>
    </location>
</feature>
<evidence type="ECO:0000259" key="8">
    <source>
        <dbReference type="PROSITE" id="PS50850"/>
    </source>
</evidence>
<dbReference type="KEGG" id="dda:Dd703_3446"/>
<dbReference type="RefSeq" id="WP_015855104.1">
    <property type="nucleotide sequence ID" value="NC_012880.1"/>
</dbReference>
<protein>
    <submittedName>
        <fullName evidence="9">Major facilitator superfamily MFS_1</fullName>
    </submittedName>
</protein>
<dbReference type="STRING" id="579405.Dd703_3446"/>
<name>C6C3A8_MUSP7</name>
<keyword evidence="4 7" id="KW-0812">Transmembrane</keyword>
<dbReference type="PROSITE" id="PS00217">
    <property type="entry name" value="SUGAR_TRANSPORT_2"/>
    <property type="match status" value="1"/>
</dbReference>
<dbReference type="eggNOG" id="COG0477">
    <property type="taxonomic scope" value="Bacteria"/>
</dbReference>
<keyword evidence="2" id="KW-0813">Transport</keyword>
<feature type="transmembrane region" description="Helical" evidence="7">
    <location>
        <begin position="123"/>
        <end position="148"/>
    </location>
</feature>
<dbReference type="Proteomes" id="UP000002734">
    <property type="component" value="Chromosome"/>
</dbReference>
<dbReference type="PROSITE" id="PS50850">
    <property type="entry name" value="MFS"/>
    <property type="match status" value="1"/>
</dbReference>
<organism evidence="9 10">
    <name type="scientific">Musicola paradisiaca (strain Ech703)</name>
    <name type="common">Dickeya paradisiaca</name>
    <name type="synonym">Dickeya dadantii</name>
    <dbReference type="NCBI Taxonomy" id="579405"/>
    <lineage>
        <taxon>Bacteria</taxon>
        <taxon>Pseudomonadati</taxon>
        <taxon>Pseudomonadota</taxon>
        <taxon>Gammaproteobacteria</taxon>
        <taxon>Enterobacterales</taxon>
        <taxon>Pectobacteriaceae</taxon>
        <taxon>Musicola</taxon>
    </lineage>
</organism>
<keyword evidence="6 7" id="KW-0472">Membrane</keyword>
<feature type="transmembrane region" description="Helical" evidence="7">
    <location>
        <begin position="169"/>
        <end position="187"/>
    </location>
</feature>
<dbReference type="AlphaFoldDB" id="C6C3A8"/>
<reference evidence="9" key="1">
    <citation type="submission" date="2009-06" db="EMBL/GenBank/DDBJ databases">
        <title>Complete sequence of Dickeya dadantii Ech703.</title>
        <authorList>
            <consortium name="US DOE Joint Genome Institute"/>
            <person name="Lucas S."/>
            <person name="Copeland A."/>
            <person name="Lapidus A."/>
            <person name="Glavina del Rio T."/>
            <person name="Dalin E."/>
            <person name="Tice H."/>
            <person name="Bruce D."/>
            <person name="Goodwin L."/>
            <person name="Pitluck S."/>
            <person name="Chertkov O."/>
            <person name="Brettin T."/>
            <person name="Detter J.C."/>
            <person name="Han C."/>
            <person name="Larimer F."/>
            <person name="Land M."/>
            <person name="Hauser L."/>
            <person name="Kyrpides N."/>
            <person name="Mikhailova N."/>
            <person name="Balakrishnan V."/>
            <person name="Glasner J."/>
            <person name="Perna N.T."/>
        </authorList>
    </citation>
    <scope>NUCLEOTIDE SEQUENCE [LARGE SCALE GENOMIC DNA]</scope>
    <source>
        <strain evidence="9">Ech703</strain>
    </source>
</reference>
<feature type="transmembrane region" description="Helical" evidence="7">
    <location>
        <begin position="337"/>
        <end position="356"/>
    </location>
</feature>
<keyword evidence="3" id="KW-1003">Cell membrane</keyword>
<feature type="transmembrane region" description="Helical" evidence="7">
    <location>
        <begin position="193"/>
        <end position="212"/>
    </location>
</feature>
<dbReference type="HOGENOM" id="CLU_001265_39_5_6"/>
<dbReference type="GO" id="GO:0022857">
    <property type="term" value="F:transmembrane transporter activity"/>
    <property type="evidence" value="ECO:0007669"/>
    <property type="project" value="InterPro"/>
</dbReference>
<dbReference type="Gene3D" id="1.20.1250.20">
    <property type="entry name" value="MFS general substrate transporter like domains"/>
    <property type="match status" value="2"/>
</dbReference>
<dbReference type="InterPro" id="IPR036259">
    <property type="entry name" value="MFS_trans_sf"/>
</dbReference>
<evidence type="ECO:0000256" key="4">
    <source>
        <dbReference type="ARBA" id="ARBA00022692"/>
    </source>
</evidence>
<evidence type="ECO:0000313" key="9">
    <source>
        <dbReference type="EMBL" id="ACS87206.1"/>
    </source>
</evidence>
<feature type="domain" description="Major facilitator superfamily (MFS) profile" evidence="8">
    <location>
        <begin position="20"/>
        <end position="429"/>
    </location>
</feature>